<dbReference type="InterPro" id="IPR021955">
    <property type="entry name" value="DUF3572"/>
</dbReference>
<organism evidence="1 2">
    <name type="scientific">Aliiroseovarius halocynthiae</name>
    <dbReference type="NCBI Taxonomy" id="985055"/>
    <lineage>
        <taxon>Bacteria</taxon>
        <taxon>Pseudomonadati</taxon>
        <taxon>Pseudomonadota</taxon>
        <taxon>Alphaproteobacteria</taxon>
        <taxon>Rhodobacterales</taxon>
        <taxon>Paracoccaceae</taxon>
        <taxon>Aliiroseovarius</taxon>
    </lineage>
</organism>
<name>A0A545SX62_9RHOB</name>
<dbReference type="Proteomes" id="UP000315816">
    <property type="component" value="Unassembled WGS sequence"/>
</dbReference>
<dbReference type="AlphaFoldDB" id="A0A545SX62"/>
<evidence type="ECO:0000313" key="1">
    <source>
        <dbReference type="EMBL" id="TQV69550.1"/>
    </source>
</evidence>
<protein>
    <submittedName>
        <fullName evidence="1">DUF3572 family protein</fullName>
    </submittedName>
</protein>
<dbReference type="EMBL" id="VICH01000004">
    <property type="protein sequence ID" value="TQV69550.1"/>
    <property type="molecule type" value="Genomic_DNA"/>
</dbReference>
<sequence>MKRSVNVTSDQAERIALNMLVWLVSNDELLPVFMGATGAGQDDLRERAGDPEFLAAMLDFLMMDDRWIIQACDAQGLAYDQILRIRKAMPGGAEMHWT</sequence>
<proteinExistence type="predicted"/>
<gene>
    <name evidence="1" type="ORF">FIL88_04825</name>
</gene>
<reference evidence="1 2" key="1">
    <citation type="submission" date="2019-06" db="EMBL/GenBank/DDBJ databases">
        <title>A novel species of marine bacteria.</title>
        <authorList>
            <person name="Wang Y."/>
        </authorList>
    </citation>
    <scope>NUCLEOTIDE SEQUENCE [LARGE SCALE GENOMIC DNA]</scope>
    <source>
        <strain evidence="1 2">MA1-10</strain>
    </source>
</reference>
<evidence type="ECO:0000313" key="2">
    <source>
        <dbReference type="Proteomes" id="UP000315816"/>
    </source>
</evidence>
<dbReference type="OrthoDB" id="7356934at2"/>
<comment type="caution">
    <text evidence="1">The sequence shown here is derived from an EMBL/GenBank/DDBJ whole genome shotgun (WGS) entry which is preliminary data.</text>
</comment>
<dbReference type="Pfam" id="PF12096">
    <property type="entry name" value="DUF3572"/>
    <property type="match status" value="1"/>
</dbReference>
<keyword evidence="2" id="KW-1185">Reference proteome</keyword>
<accession>A0A545SX62</accession>